<protein>
    <submittedName>
        <fullName evidence="2">Predicted protein</fullName>
    </submittedName>
</protein>
<gene>
    <name evidence="2" type="ORF">LACBIDRAFT_328257</name>
</gene>
<dbReference type="RefSeq" id="XP_001882277.1">
    <property type="nucleotide sequence ID" value="XM_001882242.1"/>
</dbReference>
<feature type="compositionally biased region" description="Polar residues" evidence="1">
    <location>
        <begin position="12"/>
        <end position="29"/>
    </location>
</feature>
<accession>B0DEC1</accession>
<dbReference type="Proteomes" id="UP000001194">
    <property type="component" value="Unassembled WGS sequence"/>
</dbReference>
<proteinExistence type="predicted"/>
<keyword evidence="3" id="KW-1185">Reference proteome</keyword>
<dbReference type="AlphaFoldDB" id="B0DEC1"/>
<reference evidence="2 3" key="1">
    <citation type="journal article" date="2008" name="Nature">
        <title>The genome of Laccaria bicolor provides insights into mycorrhizal symbiosis.</title>
        <authorList>
            <person name="Martin F."/>
            <person name="Aerts A."/>
            <person name="Ahren D."/>
            <person name="Brun A."/>
            <person name="Danchin E.G.J."/>
            <person name="Duchaussoy F."/>
            <person name="Gibon J."/>
            <person name="Kohler A."/>
            <person name="Lindquist E."/>
            <person name="Pereda V."/>
            <person name="Salamov A."/>
            <person name="Shapiro H.J."/>
            <person name="Wuyts J."/>
            <person name="Blaudez D."/>
            <person name="Buee M."/>
            <person name="Brokstein P."/>
            <person name="Canbaeck B."/>
            <person name="Cohen D."/>
            <person name="Courty P.E."/>
            <person name="Coutinho P.M."/>
            <person name="Delaruelle C."/>
            <person name="Detter J.C."/>
            <person name="Deveau A."/>
            <person name="DiFazio S."/>
            <person name="Duplessis S."/>
            <person name="Fraissinet-Tachet L."/>
            <person name="Lucic E."/>
            <person name="Frey-Klett P."/>
            <person name="Fourrey C."/>
            <person name="Feussner I."/>
            <person name="Gay G."/>
            <person name="Grimwood J."/>
            <person name="Hoegger P.J."/>
            <person name="Jain P."/>
            <person name="Kilaru S."/>
            <person name="Labbe J."/>
            <person name="Lin Y.C."/>
            <person name="Legue V."/>
            <person name="Le Tacon F."/>
            <person name="Marmeisse R."/>
            <person name="Melayah D."/>
            <person name="Montanini B."/>
            <person name="Muratet M."/>
            <person name="Nehls U."/>
            <person name="Niculita-Hirzel H."/>
            <person name="Oudot-Le Secq M.P."/>
            <person name="Peter M."/>
            <person name="Quesneville H."/>
            <person name="Rajashekar B."/>
            <person name="Reich M."/>
            <person name="Rouhier N."/>
            <person name="Schmutz J."/>
            <person name="Yin T."/>
            <person name="Chalot M."/>
            <person name="Henrissat B."/>
            <person name="Kuees U."/>
            <person name="Lucas S."/>
            <person name="Van de Peer Y."/>
            <person name="Podila G.K."/>
            <person name="Polle A."/>
            <person name="Pukkila P.J."/>
            <person name="Richardson P.M."/>
            <person name="Rouze P."/>
            <person name="Sanders I.R."/>
            <person name="Stajich J.E."/>
            <person name="Tunlid A."/>
            <person name="Tuskan G."/>
            <person name="Grigoriev I.V."/>
        </authorList>
    </citation>
    <scope>NUCLEOTIDE SEQUENCE [LARGE SCALE GENOMIC DNA]</scope>
    <source>
        <strain evidence="3">S238N-H82 / ATCC MYA-4686</strain>
    </source>
</reference>
<organism evidence="3">
    <name type="scientific">Laccaria bicolor (strain S238N-H82 / ATCC MYA-4686)</name>
    <name type="common">Bicoloured deceiver</name>
    <name type="synonym">Laccaria laccata var. bicolor</name>
    <dbReference type="NCBI Taxonomy" id="486041"/>
    <lineage>
        <taxon>Eukaryota</taxon>
        <taxon>Fungi</taxon>
        <taxon>Dikarya</taxon>
        <taxon>Basidiomycota</taxon>
        <taxon>Agaricomycotina</taxon>
        <taxon>Agaricomycetes</taxon>
        <taxon>Agaricomycetidae</taxon>
        <taxon>Agaricales</taxon>
        <taxon>Agaricineae</taxon>
        <taxon>Hydnangiaceae</taxon>
        <taxon>Laccaria</taxon>
    </lineage>
</organism>
<evidence type="ECO:0000313" key="2">
    <source>
        <dbReference type="EMBL" id="EDR06904.1"/>
    </source>
</evidence>
<name>B0DEC1_LACBS</name>
<dbReference type="GeneID" id="6078056"/>
<evidence type="ECO:0000256" key="1">
    <source>
        <dbReference type="SAM" id="MobiDB-lite"/>
    </source>
</evidence>
<dbReference type="InParanoid" id="B0DEC1"/>
<evidence type="ECO:0000313" key="3">
    <source>
        <dbReference type="Proteomes" id="UP000001194"/>
    </source>
</evidence>
<sequence length="565" mass="62717">MQSRLDDAPLMNSLSTWSRQRGDTTSMATTGAGEALRYQRSRRSNGRGTATQRTIIAPRTTNRRRNTPLSPHSVPKHCRKPIIITSSNDVSAHIRGGRFDELEGLISIRGDMDVHGAFEIVFLEVSRPRKTLNIATPLQSRFSRIVMSIYQSTPCKYTLNGRCWLLWKALRALGFAERRSDWQRSEFEWLKAGGGPSLTGDIYEKPLHFKMNSVMAAPQGSNIGLWKTCDFFLKSAELSVPAIRCKHLLQYPLDIILVVRRLLLSLVVAVKHNREKQHHRTGDLKGVEEAMSMSSVVDMRERRVRTRSLLARRVGLRHRGIAAEVPMAPTHNSPDGKEGESGTRGVLALYGISAASSSSENREGVVWVPGIMKPLDNVRNLPILQRMISEDVAWILREKENGMSHPGESKDIEEIHTFSLGLPAKLVVETSAPSASLAAQRKPAPPKWAMFVVESGERAEVFGDDGNKSTIECKIRELLSDCTRRASDEAAYPFVGTKTSTEALGSPSYYQPSPTASSITFLASLYDRSGAPIFDFGIDLGLEEVLGSKVFRSVRIADPPQLEKI</sequence>
<feature type="region of interest" description="Disordered" evidence="1">
    <location>
        <begin position="1"/>
        <end position="76"/>
    </location>
</feature>
<dbReference type="EMBL" id="DS547106">
    <property type="protein sequence ID" value="EDR06904.1"/>
    <property type="molecule type" value="Genomic_DNA"/>
</dbReference>
<dbReference type="KEGG" id="lbc:LACBIDRAFT_328257"/>
<dbReference type="HOGENOM" id="CLU_482371_0_0_1"/>